<keyword evidence="2" id="KW-1185">Reference proteome</keyword>
<evidence type="ECO:0008006" key="3">
    <source>
        <dbReference type="Google" id="ProtNLM"/>
    </source>
</evidence>
<dbReference type="EMBL" id="CP102382">
    <property type="protein sequence ID" value="UUV22573.1"/>
    <property type="molecule type" value="Genomic_DNA"/>
</dbReference>
<organism evidence="1 2">
    <name type="scientific">Paenimyroides aestuarii</name>
    <dbReference type="NCBI Taxonomy" id="2968490"/>
    <lineage>
        <taxon>Bacteria</taxon>
        <taxon>Pseudomonadati</taxon>
        <taxon>Bacteroidota</taxon>
        <taxon>Flavobacteriia</taxon>
        <taxon>Flavobacteriales</taxon>
        <taxon>Flavobacteriaceae</taxon>
        <taxon>Paenimyroides</taxon>
    </lineage>
</organism>
<accession>A0ABY5NVT4</accession>
<evidence type="ECO:0000313" key="2">
    <source>
        <dbReference type="Proteomes" id="UP001317001"/>
    </source>
</evidence>
<protein>
    <recommendedName>
        <fullName evidence="3">Lipoprotein</fullName>
    </recommendedName>
</protein>
<dbReference type="Proteomes" id="UP001317001">
    <property type="component" value="Chromosome"/>
</dbReference>
<sequence>MTRIKTIVLTILTVFVLQSCNVGTTGTWKDENIEQSLKNEIETLDIKVLEAVTTNNIELLKSIMSDKLLEKSGDNIGQLLEQASSVITTTDYKVLNQFHTKNSTTGIGNTIVSGVSGLNDYTVNYQALNEEMFISLLISKSGLDEFIVTNIYGNYPDGWKLNILHFGQYKVNDKTAPELYSEAKVEHENGYLINAANNMFLSSRVANPVNNFWQYQKEEEMKGFYEKVMKEINSKYKFPMTLEAIDSKPQILSIYPKGTEEGYFPMIEYVTNLDLKDTVKTNAEYEKVHSEIIKAFNGIEKNKDYVIYKAFSEIPNGKTPVPTYGFVKKLK</sequence>
<dbReference type="PROSITE" id="PS51257">
    <property type="entry name" value="PROKAR_LIPOPROTEIN"/>
    <property type="match status" value="1"/>
</dbReference>
<reference evidence="1 2" key="1">
    <citation type="submission" date="2022-08" db="EMBL/GenBank/DDBJ databases">
        <title>Myroides zhujiangensis sp. nov., a novel bacterium isolated from sediment in the Pearl River Estuary.</title>
        <authorList>
            <person name="Cui L."/>
        </authorList>
    </citation>
    <scope>NUCLEOTIDE SEQUENCE [LARGE SCALE GENOMIC DNA]</scope>
    <source>
        <strain evidence="1 2">SCSIO 72103</strain>
    </source>
</reference>
<dbReference type="RefSeq" id="WP_257500488.1">
    <property type="nucleotide sequence ID" value="NZ_CP102382.1"/>
</dbReference>
<evidence type="ECO:0000313" key="1">
    <source>
        <dbReference type="EMBL" id="UUV22573.1"/>
    </source>
</evidence>
<proteinExistence type="predicted"/>
<name>A0ABY5NVT4_9FLAO</name>
<gene>
    <name evidence="1" type="ORF">NPX36_05900</name>
</gene>